<dbReference type="Pfam" id="PF21052">
    <property type="entry name" value="EFR3_ARM"/>
    <property type="match status" value="1"/>
</dbReference>
<dbReference type="InterPro" id="IPR049152">
    <property type="entry name" value="EFR3-like_ARM"/>
</dbReference>
<gene>
    <name evidence="1" type="ORF">CURHAP_LOCUS14540</name>
</gene>
<dbReference type="PANTHER" id="PTHR46087">
    <property type="entry name" value="PUTATIVE, EXPRESSED-RELATED"/>
    <property type="match status" value="1"/>
</dbReference>
<accession>A0A6J5U1D5</accession>
<dbReference type="PANTHER" id="PTHR46087:SF11">
    <property type="entry name" value="PROTEIN SEMI-ROLLED LEAF 2"/>
    <property type="match status" value="1"/>
</dbReference>
<dbReference type="Proteomes" id="UP000507222">
    <property type="component" value="Unassembled WGS sequence"/>
</dbReference>
<reference evidence="1 2" key="1">
    <citation type="submission" date="2020-05" db="EMBL/GenBank/DDBJ databases">
        <authorList>
            <person name="Campoy J."/>
            <person name="Schneeberger K."/>
            <person name="Spophaly S."/>
        </authorList>
    </citation>
    <scope>NUCLEOTIDE SEQUENCE [LARGE SCALE GENOMIC DNA]</scope>
    <source>
        <strain evidence="1">PruArmRojPasFocal</strain>
    </source>
</reference>
<proteinExistence type="predicted"/>
<dbReference type="EMBL" id="CAEKDK010000002">
    <property type="protein sequence ID" value="CAB4269214.1"/>
    <property type="molecule type" value="Genomic_DNA"/>
</dbReference>
<dbReference type="InterPro" id="IPR055296">
    <property type="entry name" value="SRL2-like"/>
</dbReference>
<sequence length="328" mass="35989">MAPNHWLRPEVGSDPPVPCQAVYPLFAATGVAVAMSGRSSELVLVEGILDELLELLKSLLLRLGNLTNNIALSPPPFGFCGFADTDRISRSTALRLTAFSQTDASNASSSSTLAQEQNPTLSCTRIHKPPATTTTPPLRRRRPLEVIHELLLSFAEAGANVLRLKGGGFLGPAFFLTQLSHINSPAMAVLCMACSQGTDAFSQSGLYSNHQDIAPRYSDGPPNERKIVKLCEYAAKNPFRIPKIAKYLEDRCYKELRLEHIKFINIVAEAYNKLLCLCKEQMAYFAVSLLNVVTELLDNPKQDPLRILGCQTLTTIFLYSGDSQVTFS</sequence>
<protein>
    <submittedName>
        <fullName evidence="1">Uncharacterized protein</fullName>
    </submittedName>
</protein>
<evidence type="ECO:0000313" key="1">
    <source>
        <dbReference type="EMBL" id="CAB4269214.1"/>
    </source>
</evidence>
<name>A0A6J5U1D5_PRUAR</name>
<organism evidence="1 2">
    <name type="scientific">Prunus armeniaca</name>
    <name type="common">Apricot</name>
    <name type="synonym">Armeniaca vulgaris</name>
    <dbReference type="NCBI Taxonomy" id="36596"/>
    <lineage>
        <taxon>Eukaryota</taxon>
        <taxon>Viridiplantae</taxon>
        <taxon>Streptophyta</taxon>
        <taxon>Embryophyta</taxon>
        <taxon>Tracheophyta</taxon>
        <taxon>Spermatophyta</taxon>
        <taxon>Magnoliopsida</taxon>
        <taxon>eudicotyledons</taxon>
        <taxon>Gunneridae</taxon>
        <taxon>Pentapetalae</taxon>
        <taxon>rosids</taxon>
        <taxon>fabids</taxon>
        <taxon>Rosales</taxon>
        <taxon>Rosaceae</taxon>
        <taxon>Amygdaloideae</taxon>
        <taxon>Amygdaleae</taxon>
        <taxon>Prunus</taxon>
    </lineage>
</organism>
<dbReference type="AlphaFoldDB" id="A0A6J5U1D5"/>
<evidence type="ECO:0000313" key="2">
    <source>
        <dbReference type="Proteomes" id="UP000507222"/>
    </source>
</evidence>